<feature type="domain" description="Transcription elongation factor GreA/GreB N-terminal" evidence="5">
    <location>
        <begin position="7"/>
        <end position="74"/>
    </location>
</feature>
<feature type="region of interest" description="Disordered" evidence="3">
    <location>
        <begin position="22"/>
        <end position="41"/>
    </location>
</feature>
<dbReference type="Gene3D" id="3.10.50.30">
    <property type="entry name" value="Transcription elongation factor, GreA/GreB, C-terminal domain"/>
    <property type="match status" value="1"/>
</dbReference>
<dbReference type="InterPro" id="IPR023459">
    <property type="entry name" value="Tscrpt_elong_fac_GreA/B_fam"/>
</dbReference>
<name>A0ABZ1J386_9ACTN</name>
<keyword evidence="6" id="KW-0648">Protein biosynthesis</keyword>
<dbReference type="NCBIfam" id="NF004548">
    <property type="entry name" value="PRK05892.1"/>
    <property type="match status" value="1"/>
</dbReference>
<dbReference type="Pfam" id="PF03449">
    <property type="entry name" value="GreA_GreB_N"/>
    <property type="match status" value="1"/>
</dbReference>
<dbReference type="GO" id="GO:0003746">
    <property type="term" value="F:translation elongation factor activity"/>
    <property type="evidence" value="ECO:0007669"/>
    <property type="project" value="UniProtKB-KW"/>
</dbReference>
<evidence type="ECO:0000256" key="3">
    <source>
        <dbReference type="SAM" id="MobiDB-lite"/>
    </source>
</evidence>
<dbReference type="RefSeq" id="WP_406261174.1">
    <property type="nucleotide sequence ID" value="NZ_CP108125.1"/>
</dbReference>
<evidence type="ECO:0000256" key="1">
    <source>
        <dbReference type="ARBA" id="ARBA00023015"/>
    </source>
</evidence>
<evidence type="ECO:0000313" key="7">
    <source>
        <dbReference type="Proteomes" id="UP001622690"/>
    </source>
</evidence>
<keyword evidence="2" id="KW-0804">Transcription</keyword>
<organism evidence="6 7">
    <name type="scientific">Streptomyces nigra</name>
    <dbReference type="NCBI Taxonomy" id="1827580"/>
    <lineage>
        <taxon>Bacteria</taxon>
        <taxon>Bacillati</taxon>
        <taxon>Actinomycetota</taxon>
        <taxon>Actinomycetes</taxon>
        <taxon>Kitasatosporales</taxon>
        <taxon>Streptomycetaceae</taxon>
        <taxon>Streptomyces</taxon>
    </lineage>
</organism>
<dbReference type="EMBL" id="CP108125">
    <property type="protein sequence ID" value="WTO87010.1"/>
    <property type="molecule type" value="Genomic_DNA"/>
</dbReference>
<sequence>MSSQPAPISSAARQALEQELSRLRTERDTVASTLRDSDASVGDLADAADELQRANDLRRMDARITDLTTRLDTAGTAGPPRDDRVGVGSTVTVRFTDGSQETFHVGETSVGSDGSLVTVDSPLGRALLGHEPGDTVHYHTPGGSQSAVVVSLGQS</sequence>
<dbReference type="Proteomes" id="UP001622690">
    <property type="component" value="Chromosome"/>
</dbReference>
<dbReference type="PIRSF" id="PIRSF006092">
    <property type="entry name" value="GreA_GreB"/>
    <property type="match status" value="1"/>
</dbReference>
<gene>
    <name evidence="6" type="ORF">OHU27_33075</name>
</gene>
<evidence type="ECO:0000313" key="6">
    <source>
        <dbReference type="EMBL" id="WTO87010.1"/>
    </source>
</evidence>
<dbReference type="InterPro" id="IPR001437">
    <property type="entry name" value="Tscrpt_elong_fac_GreA/B_C"/>
</dbReference>
<evidence type="ECO:0000259" key="5">
    <source>
        <dbReference type="Pfam" id="PF03449"/>
    </source>
</evidence>
<reference evidence="6 7" key="1">
    <citation type="submission" date="2022-10" db="EMBL/GenBank/DDBJ databases">
        <title>The complete genomes of actinobacterial strains from the NBC collection.</title>
        <authorList>
            <person name="Joergensen T.S."/>
            <person name="Alvarez Arevalo M."/>
            <person name="Sterndorff E.B."/>
            <person name="Faurdal D."/>
            <person name="Vuksanovic O."/>
            <person name="Mourched A.-S."/>
            <person name="Charusanti P."/>
            <person name="Shaw S."/>
            <person name="Blin K."/>
            <person name="Weber T."/>
        </authorList>
    </citation>
    <scope>NUCLEOTIDE SEQUENCE [LARGE SCALE GENOMIC DNA]</scope>
    <source>
        <strain evidence="6 7">NBC_00206</strain>
    </source>
</reference>
<dbReference type="PANTHER" id="PTHR30437">
    <property type="entry name" value="TRANSCRIPTION ELONGATION FACTOR GREA"/>
    <property type="match status" value="1"/>
</dbReference>
<dbReference type="PANTHER" id="PTHR30437:SF4">
    <property type="entry name" value="TRANSCRIPTION ELONGATION FACTOR GREA"/>
    <property type="match status" value="1"/>
</dbReference>
<keyword evidence="7" id="KW-1185">Reference proteome</keyword>
<feature type="domain" description="Transcription elongation factor GreA/GreB C-terminal" evidence="4">
    <location>
        <begin position="82"/>
        <end position="151"/>
    </location>
</feature>
<evidence type="ECO:0000259" key="4">
    <source>
        <dbReference type="Pfam" id="PF01272"/>
    </source>
</evidence>
<evidence type="ECO:0000256" key="2">
    <source>
        <dbReference type="ARBA" id="ARBA00023163"/>
    </source>
</evidence>
<accession>A0ABZ1J386</accession>
<dbReference type="InterPro" id="IPR022691">
    <property type="entry name" value="Tscrpt_elong_fac_GreA/B_N"/>
</dbReference>
<dbReference type="Pfam" id="PF01272">
    <property type="entry name" value="GreA_GreB"/>
    <property type="match status" value="1"/>
</dbReference>
<keyword evidence="1" id="KW-0805">Transcription regulation</keyword>
<dbReference type="InterPro" id="IPR036805">
    <property type="entry name" value="Tscrpt_elong_fac_GreA/B_N_sf"/>
</dbReference>
<dbReference type="SUPFAM" id="SSF54534">
    <property type="entry name" value="FKBP-like"/>
    <property type="match status" value="1"/>
</dbReference>
<proteinExistence type="predicted"/>
<keyword evidence="6" id="KW-0251">Elongation factor</keyword>
<dbReference type="Gene3D" id="1.10.287.180">
    <property type="entry name" value="Transcription elongation factor, GreA/GreB, N-terminal domain"/>
    <property type="match status" value="1"/>
</dbReference>
<protein>
    <submittedName>
        <fullName evidence="6">GreA/GreB family elongation factor</fullName>
    </submittedName>
</protein>
<dbReference type="InterPro" id="IPR036953">
    <property type="entry name" value="GreA/GreB_C_sf"/>
</dbReference>